<feature type="compositionally biased region" description="Basic and acidic residues" evidence="1">
    <location>
        <begin position="69"/>
        <end position="82"/>
    </location>
</feature>
<reference evidence="2 3" key="1">
    <citation type="submission" date="2019-05" db="EMBL/GenBank/DDBJ databases">
        <title>Another draft genome of Portunus trituberculatus and its Hox gene families provides insights of decapod evolution.</title>
        <authorList>
            <person name="Jeong J.-H."/>
            <person name="Song I."/>
            <person name="Kim S."/>
            <person name="Choi T."/>
            <person name="Kim D."/>
            <person name="Ryu S."/>
            <person name="Kim W."/>
        </authorList>
    </citation>
    <scope>NUCLEOTIDE SEQUENCE [LARGE SCALE GENOMIC DNA]</scope>
    <source>
        <tissue evidence="2">Muscle</tissue>
    </source>
</reference>
<evidence type="ECO:0000256" key="1">
    <source>
        <dbReference type="SAM" id="MobiDB-lite"/>
    </source>
</evidence>
<protein>
    <submittedName>
        <fullName evidence="2">Uncharacterized protein</fullName>
    </submittedName>
</protein>
<organism evidence="2 3">
    <name type="scientific">Portunus trituberculatus</name>
    <name type="common">Swimming crab</name>
    <name type="synonym">Neptunus trituberculatus</name>
    <dbReference type="NCBI Taxonomy" id="210409"/>
    <lineage>
        <taxon>Eukaryota</taxon>
        <taxon>Metazoa</taxon>
        <taxon>Ecdysozoa</taxon>
        <taxon>Arthropoda</taxon>
        <taxon>Crustacea</taxon>
        <taxon>Multicrustacea</taxon>
        <taxon>Malacostraca</taxon>
        <taxon>Eumalacostraca</taxon>
        <taxon>Eucarida</taxon>
        <taxon>Decapoda</taxon>
        <taxon>Pleocyemata</taxon>
        <taxon>Brachyura</taxon>
        <taxon>Eubrachyura</taxon>
        <taxon>Portunoidea</taxon>
        <taxon>Portunidae</taxon>
        <taxon>Portuninae</taxon>
        <taxon>Portunus</taxon>
    </lineage>
</organism>
<feature type="region of interest" description="Disordered" evidence="1">
    <location>
        <begin position="1"/>
        <end position="128"/>
    </location>
</feature>
<name>A0A5B7J509_PORTR</name>
<comment type="caution">
    <text evidence="2">The sequence shown here is derived from an EMBL/GenBank/DDBJ whole genome shotgun (WGS) entry which is preliminary data.</text>
</comment>
<feature type="compositionally biased region" description="Gly residues" evidence="1">
    <location>
        <begin position="117"/>
        <end position="128"/>
    </location>
</feature>
<dbReference type="Proteomes" id="UP000324222">
    <property type="component" value="Unassembled WGS sequence"/>
</dbReference>
<accession>A0A5B7J509</accession>
<evidence type="ECO:0000313" key="3">
    <source>
        <dbReference type="Proteomes" id="UP000324222"/>
    </source>
</evidence>
<evidence type="ECO:0000313" key="2">
    <source>
        <dbReference type="EMBL" id="MPC88018.1"/>
    </source>
</evidence>
<feature type="compositionally biased region" description="Low complexity" evidence="1">
    <location>
        <begin position="32"/>
        <end position="46"/>
    </location>
</feature>
<sequence>MEAEDERGEDTSYMRPGVGVAMKGDAPTPTAYSSYPDRLPLLSRLPPHAPAAPGPAASGPAAPPVPLPHRAEQPTDTDDRAANVEAQTRSTEAAGAGADGTVVQATAHASSGREAAGRGGRGRGGGDF</sequence>
<dbReference type="AlphaFoldDB" id="A0A5B7J509"/>
<gene>
    <name evidence="2" type="ORF">E2C01_082907</name>
</gene>
<dbReference type="EMBL" id="VSRR010076342">
    <property type="protein sequence ID" value="MPC88018.1"/>
    <property type="molecule type" value="Genomic_DNA"/>
</dbReference>
<proteinExistence type="predicted"/>
<keyword evidence="3" id="KW-1185">Reference proteome</keyword>